<dbReference type="KEGG" id="atq:GH723_01030"/>
<evidence type="ECO:0000313" key="8">
    <source>
        <dbReference type="EMBL" id="QGG93805.1"/>
    </source>
</evidence>
<evidence type="ECO:0000313" key="9">
    <source>
        <dbReference type="Proteomes" id="UP000334019"/>
    </source>
</evidence>
<comment type="cofactor">
    <cofactor evidence="6">
        <name>[2Fe-2S] cluster</name>
        <dbReference type="ChEBI" id="CHEBI:190135"/>
    </cofactor>
</comment>
<dbReference type="InterPro" id="IPR036249">
    <property type="entry name" value="Thioredoxin-like_sf"/>
</dbReference>
<dbReference type="AlphaFoldDB" id="A0A5Q2RKT8"/>
<keyword evidence="2 7" id="KW-0001">2Fe-2S</keyword>
<gene>
    <name evidence="8" type="primary">nuoE</name>
    <name evidence="8" type="ORF">GH723_01030</name>
</gene>
<evidence type="ECO:0000256" key="1">
    <source>
        <dbReference type="ARBA" id="ARBA00010643"/>
    </source>
</evidence>
<evidence type="ECO:0000256" key="7">
    <source>
        <dbReference type="PIRSR" id="PIRSR000216-1"/>
    </source>
</evidence>
<dbReference type="NCBIfam" id="TIGR01958">
    <property type="entry name" value="nuoE_fam"/>
    <property type="match status" value="1"/>
</dbReference>
<dbReference type="InterPro" id="IPR041921">
    <property type="entry name" value="NuoE_N"/>
</dbReference>
<keyword evidence="9" id="KW-1185">Reference proteome</keyword>
<proteinExistence type="inferred from homology"/>
<reference evidence="8 9" key="1">
    <citation type="submission" date="2019-11" db="EMBL/GenBank/DDBJ databases">
        <authorList>
            <person name="He Y."/>
        </authorList>
    </citation>
    <scope>NUCLEOTIDE SEQUENCE [LARGE SCALE GENOMIC DNA]</scope>
    <source>
        <strain evidence="8 9">SCSIO 58843</strain>
    </source>
</reference>
<accession>A0A5Q2RKT8</accession>
<evidence type="ECO:0000256" key="3">
    <source>
        <dbReference type="ARBA" id="ARBA00022723"/>
    </source>
</evidence>
<dbReference type="SUPFAM" id="SSF52833">
    <property type="entry name" value="Thioredoxin-like"/>
    <property type="match status" value="1"/>
</dbReference>
<keyword evidence="3 7" id="KW-0479">Metal-binding</keyword>
<comment type="cofactor">
    <cofactor evidence="7">
        <name>[2Fe-2S] cluster</name>
        <dbReference type="ChEBI" id="CHEBI:190135"/>
    </cofactor>
    <text evidence="7">Binds 1 [2Fe-2S] cluster.</text>
</comment>
<feature type="binding site" evidence="7">
    <location>
        <position position="82"/>
    </location>
    <ligand>
        <name>[2Fe-2S] cluster</name>
        <dbReference type="ChEBI" id="CHEBI:190135"/>
    </ligand>
</feature>
<dbReference type="CDD" id="cd03064">
    <property type="entry name" value="TRX_Fd_NuoE"/>
    <property type="match status" value="1"/>
</dbReference>
<dbReference type="Pfam" id="PF01257">
    <property type="entry name" value="2Fe-2S_thioredx"/>
    <property type="match status" value="1"/>
</dbReference>
<evidence type="ECO:0000256" key="4">
    <source>
        <dbReference type="ARBA" id="ARBA00023004"/>
    </source>
</evidence>
<comment type="similarity">
    <text evidence="1">Belongs to the complex I 24 kDa subunit family.</text>
</comment>
<feature type="binding site" evidence="7">
    <location>
        <position position="127"/>
    </location>
    <ligand>
        <name>[2Fe-2S] cluster</name>
        <dbReference type="ChEBI" id="CHEBI:190135"/>
    </ligand>
</feature>
<protein>
    <submittedName>
        <fullName evidence="8">NADH-quinone oxidoreductase subunit NuoE</fullName>
    </submittedName>
</protein>
<feature type="binding site" evidence="7">
    <location>
        <position position="87"/>
    </location>
    <ligand>
        <name>[2Fe-2S] cluster</name>
        <dbReference type="ChEBI" id="CHEBI:190135"/>
    </ligand>
</feature>
<evidence type="ECO:0000256" key="2">
    <source>
        <dbReference type="ARBA" id="ARBA00022714"/>
    </source>
</evidence>
<dbReference type="InterPro" id="IPR042128">
    <property type="entry name" value="NuoE_dom"/>
</dbReference>
<dbReference type="RefSeq" id="WP_153757911.1">
    <property type="nucleotide sequence ID" value="NZ_CP045851.1"/>
</dbReference>
<dbReference type="GO" id="GO:0003954">
    <property type="term" value="F:NADH dehydrogenase activity"/>
    <property type="evidence" value="ECO:0007669"/>
    <property type="project" value="TreeGrafter"/>
</dbReference>
<dbReference type="Gene3D" id="3.40.30.10">
    <property type="entry name" value="Glutaredoxin"/>
    <property type="match status" value="1"/>
</dbReference>
<keyword evidence="4 7" id="KW-0408">Iron</keyword>
<dbReference type="Proteomes" id="UP000334019">
    <property type="component" value="Chromosome"/>
</dbReference>
<dbReference type="InterPro" id="IPR002023">
    <property type="entry name" value="NuoE-like"/>
</dbReference>
<dbReference type="PANTHER" id="PTHR10371:SF3">
    <property type="entry name" value="NADH DEHYDROGENASE [UBIQUINONE] FLAVOPROTEIN 2, MITOCHONDRIAL"/>
    <property type="match status" value="1"/>
</dbReference>
<dbReference type="GO" id="GO:0051537">
    <property type="term" value="F:2 iron, 2 sulfur cluster binding"/>
    <property type="evidence" value="ECO:0007669"/>
    <property type="project" value="UniProtKB-KW"/>
</dbReference>
<name>A0A5Q2RKT8_9ACTN</name>
<dbReference type="EMBL" id="CP045851">
    <property type="protein sequence ID" value="QGG93805.1"/>
    <property type="molecule type" value="Genomic_DNA"/>
</dbReference>
<keyword evidence="5 7" id="KW-0411">Iron-sulfur</keyword>
<organism evidence="8 9">
    <name type="scientific">Actinomarinicola tropica</name>
    <dbReference type="NCBI Taxonomy" id="2789776"/>
    <lineage>
        <taxon>Bacteria</taxon>
        <taxon>Bacillati</taxon>
        <taxon>Actinomycetota</taxon>
        <taxon>Acidimicrobiia</taxon>
        <taxon>Acidimicrobiales</taxon>
        <taxon>Iamiaceae</taxon>
        <taxon>Actinomarinicola</taxon>
    </lineage>
</organism>
<dbReference type="GO" id="GO:0046872">
    <property type="term" value="F:metal ion binding"/>
    <property type="evidence" value="ECO:0007669"/>
    <property type="project" value="UniProtKB-KW"/>
</dbReference>
<evidence type="ECO:0000256" key="6">
    <source>
        <dbReference type="ARBA" id="ARBA00034078"/>
    </source>
</evidence>
<feature type="binding site" evidence="7">
    <location>
        <position position="123"/>
    </location>
    <ligand>
        <name>[2Fe-2S] cluster</name>
        <dbReference type="ChEBI" id="CHEBI:190135"/>
    </ligand>
</feature>
<evidence type="ECO:0000256" key="5">
    <source>
        <dbReference type="ARBA" id="ARBA00023014"/>
    </source>
</evidence>
<dbReference type="PANTHER" id="PTHR10371">
    <property type="entry name" value="NADH DEHYDROGENASE UBIQUINONE FLAVOPROTEIN 2, MITOCHONDRIAL"/>
    <property type="match status" value="1"/>
</dbReference>
<sequence>MARLNEANLALAREIIARYPRKKSALIPLLHLAQEQDGYVTEDAMEHLAELVGVTPAQVLGTASFYEMFKFHPVGRYVVNICGTMSCALLGADELIERAEERLGVRVGGTTEDGAITLERAECQAACTEAPCLQVNYRHQYRVTPDELDTLLDDLRSGSLTDDIPDHGTLGRVRQRIPADRWVQPVAPEAVTGAPAWMPAPDTETDEASR</sequence>
<dbReference type="PIRSF" id="PIRSF000216">
    <property type="entry name" value="NADH_DH_24kDa"/>
    <property type="match status" value="1"/>
</dbReference>
<dbReference type="FunFam" id="1.10.10.1590:FF:000001">
    <property type="entry name" value="NADH-quinone oxidoreductase subunit E"/>
    <property type="match status" value="1"/>
</dbReference>
<dbReference type="Gene3D" id="1.10.10.1590">
    <property type="entry name" value="NADH-quinone oxidoreductase subunit E"/>
    <property type="match status" value="1"/>
</dbReference>